<proteinExistence type="predicted"/>
<name>A0A444H043_9FLAO</name>
<comment type="caution">
    <text evidence="2">The sequence shown here is derived from an EMBL/GenBank/DDBJ whole genome shotgun (WGS) entry which is preliminary data.</text>
</comment>
<gene>
    <name evidence="2" type="ORF">EPI11_14020</name>
</gene>
<evidence type="ECO:0008006" key="4">
    <source>
        <dbReference type="Google" id="ProtNLM"/>
    </source>
</evidence>
<evidence type="ECO:0000256" key="1">
    <source>
        <dbReference type="SAM" id="MobiDB-lite"/>
    </source>
</evidence>
<dbReference type="Proteomes" id="UP000287527">
    <property type="component" value="Unassembled WGS sequence"/>
</dbReference>
<dbReference type="EMBL" id="SBII01000010">
    <property type="protein sequence ID" value="RWW96706.1"/>
    <property type="molecule type" value="Genomic_DNA"/>
</dbReference>
<dbReference type="OrthoDB" id="1337752at2"/>
<sequence length="266" mass="29208">MGRWLNIDPLAEKSRRFSPYVYALNNPVFFIDPDGMEARAGGVGFLSGLGADIAGVKTSFFDGPIAPNPKAKRKETNFSGQLEGLPPPPSTVLENPNEPPVNLFRKTEEDGFLDIVKDFEKSAVTGDNVFRVLGHGNVGLLQNDSDYGSYRRIQKVEHFNEMMSEASPQFKKIAGDKNAIFTLILYACLSGKSDPGVPSIAETISKAYPNATVIGFDGYLYYGGKNGLRGVSSDITKNLKDGNAVYFRNGQQTKKLSTNQYFKKKK</sequence>
<evidence type="ECO:0000313" key="3">
    <source>
        <dbReference type="Proteomes" id="UP000287527"/>
    </source>
</evidence>
<protein>
    <recommendedName>
        <fullName evidence="4">RHS repeat-associated core domain-containing protein</fullName>
    </recommendedName>
</protein>
<keyword evidence="3" id="KW-1185">Reference proteome</keyword>
<organism evidence="2 3">
    <name type="scientific">Flavobacterium cerinum</name>
    <dbReference type="NCBI Taxonomy" id="2502784"/>
    <lineage>
        <taxon>Bacteria</taxon>
        <taxon>Pseudomonadati</taxon>
        <taxon>Bacteroidota</taxon>
        <taxon>Flavobacteriia</taxon>
        <taxon>Flavobacteriales</taxon>
        <taxon>Flavobacteriaceae</taxon>
        <taxon>Flavobacterium</taxon>
    </lineage>
</organism>
<reference evidence="2 3" key="1">
    <citation type="submission" date="2019-01" db="EMBL/GenBank/DDBJ databases">
        <title>Flavobacterium sp. nov.,isolated from freshwater.</title>
        <authorList>
            <person name="Zhang R."/>
            <person name="Du Z.-J."/>
        </authorList>
    </citation>
    <scope>NUCLEOTIDE SEQUENCE [LARGE SCALE GENOMIC DNA]</scope>
    <source>
        <strain evidence="2 3">1E403</strain>
    </source>
</reference>
<accession>A0A444H043</accession>
<dbReference type="Gene3D" id="2.180.10.10">
    <property type="entry name" value="RHS repeat-associated core"/>
    <property type="match status" value="1"/>
</dbReference>
<feature type="region of interest" description="Disordered" evidence="1">
    <location>
        <begin position="66"/>
        <end position="96"/>
    </location>
</feature>
<dbReference type="AlphaFoldDB" id="A0A444H043"/>
<evidence type="ECO:0000313" key="2">
    <source>
        <dbReference type="EMBL" id="RWW96706.1"/>
    </source>
</evidence>